<accession>A0A162LCA7</accession>
<dbReference type="OrthoDB" id="6513042at2759"/>
<comment type="caution">
    <text evidence="9">The sequence shown here is derived from an EMBL/GenBank/DDBJ whole genome shotgun (WGS) entry which is preliminary data.</text>
</comment>
<keyword evidence="3" id="KW-0378">Hydrolase</keyword>
<evidence type="ECO:0000256" key="3">
    <source>
        <dbReference type="ARBA" id="ARBA00022801"/>
    </source>
</evidence>
<evidence type="ECO:0000256" key="5">
    <source>
        <dbReference type="ARBA" id="ARBA00022840"/>
    </source>
</evidence>
<evidence type="ECO:0000256" key="2">
    <source>
        <dbReference type="ARBA" id="ARBA00022741"/>
    </source>
</evidence>
<keyword evidence="10" id="KW-1185">Reference proteome</keyword>
<dbReference type="InterPro" id="IPR027417">
    <property type="entry name" value="P-loop_NTPase"/>
</dbReference>
<dbReference type="InterPro" id="IPR047187">
    <property type="entry name" value="SF1_C_Upf1"/>
</dbReference>
<dbReference type="PANTHER" id="PTHR43788:SF8">
    <property type="entry name" value="DNA-BINDING PROTEIN SMUBP-2"/>
    <property type="match status" value="1"/>
</dbReference>
<organism evidence="9 10">
    <name type="scientific">Niveomyces insectorum RCEF 264</name>
    <dbReference type="NCBI Taxonomy" id="1081102"/>
    <lineage>
        <taxon>Eukaryota</taxon>
        <taxon>Fungi</taxon>
        <taxon>Dikarya</taxon>
        <taxon>Ascomycota</taxon>
        <taxon>Pezizomycotina</taxon>
        <taxon>Sordariomycetes</taxon>
        <taxon>Hypocreomycetidae</taxon>
        <taxon>Hypocreales</taxon>
        <taxon>Cordycipitaceae</taxon>
        <taxon>Niveomyces</taxon>
    </lineage>
</organism>
<evidence type="ECO:0000256" key="4">
    <source>
        <dbReference type="ARBA" id="ARBA00022806"/>
    </source>
</evidence>
<dbReference type="Pfam" id="PF13086">
    <property type="entry name" value="AAA_11"/>
    <property type="match status" value="1"/>
</dbReference>
<evidence type="ECO:0000313" key="10">
    <source>
        <dbReference type="Proteomes" id="UP000076874"/>
    </source>
</evidence>
<feature type="compositionally biased region" description="Basic and acidic residues" evidence="6">
    <location>
        <begin position="427"/>
        <end position="444"/>
    </location>
</feature>
<evidence type="ECO:0000313" key="9">
    <source>
        <dbReference type="EMBL" id="OAA68554.1"/>
    </source>
</evidence>
<evidence type="ECO:0008006" key="11">
    <source>
        <dbReference type="Google" id="ProtNLM"/>
    </source>
</evidence>
<dbReference type="CDD" id="cd18808">
    <property type="entry name" value="SF1_C_Upf1"/>
    <property type="match status" value="1"/>
</dbReference>
<gene>
    <name evidence="9" type="ORF">SPI_00749</name>
</gene>
<name>A0A162LCA7_9HYPO</name>
<keyword evidence="5" id="KW-0067">ATP-binding</keyword>
<dbReference type="Proteomes" id="UP000076874">
    <property type="component" value="Unassembled WGS sequence"/>
</dbReference>
<dbReference type="AlphaFoldDB" id="A0A162LCA7"/>
<dbReference type="EMBL" id="AZHD01000001">
    <property type="protein sequence ID" value="OAA68554.1"/>
    <property type="molecule type" value="Genomic_DNA"/>
</dbReference>
<feature type="region of interest" description="Disordered" evidence="6">
    <location>
        <begin position="427"/>
        <end position="447"/>
    </location>
</feature>
<keyword evidence="2" id="KW-0547">Nucleotide-binding</keyword>
<dbReference type="InterPro" id="IPR050534">
    <property type="entry name" value="Coronavir_polyprotein_1ab"/>
</dbReference>
<dbReference type="GO" id="GO:0043139">
    <property type="term" value="F:5'-3' DNA helicase activity"/>
    <property type="evidence" value="ECO:0007669"/>
    <property type="project" value="TreeGrafter"/>
</dbReference>
<protein>
    <recommendedName>
        <fullName evidence="11">DNA2/NAM7 helicase-like C-terminal domain-containing protein</fullName>
    </recommendedName>
</protein>
<dbReference type="GO" id="GO:0016787">
    <property type="term" value="F:hydrolase activity"/>
    <property type="evidence" value="ECO:0007669"/>
    <property type="project" value="UniProtKB-KW"/>
</dbReference>
<dbReference type="Gene3D" id="3.40.50.300">
    <property type="entry name" value="P-loop containing nucleotide triphosphate hydrolases"/>
    <property type="match status" value="2"/>
</dbReference>
<evidence type="ECO:0000259" key="7">
    <source>
        <dbReference type="Pfam" id="PF13086"/>
    </source>
</evidence>
<dbReference type="InterPro" id="IPR041677">
    <property type="entry name" value="DNA2/NAM7_AAA_11"/>
</dbReference>
<dbReference type="Pfam" id="PF13087">
    <property type="entry name" value="AAA_12"/>
    <property type="match status" value="1"/>
</dbReference>
<feature type="domain" description="DNA2/NAM7 helicase helicase" evidence="7">
    <location>
        <begin position="71"/>
        <end position="152"/>
    </location>
</feature>
<dbReference type="SUPFAM" id="SSF52540">
    <property type="entry name" value="P-loop containing nucleoside triphosphate hydrolases"/>
    <property type="match status" value="1"/>
</dbReference>
<keyword evidence="4" id="KW-0347">Helicase</keyword>
<evidence type="ECO:0000256" key="1">
    <source>
        <dbReference type="ARBA" id="ARBA00007913"/>
    </source>
</evidence>
<sequence>MEDEWTAGRWEEPLSLCHWLLKVVSAPGYALAENDKLAIQDIRHEFASSDDFKDLRRLVDGQDVPEAADGSPSHSSRIRALMIRILCIADFVCTTPYASQYDGFRLVAENADAIVLDEAGGMHMADALMVWGTQCRPCAMAGDMRQLPPAVMERDRNRFRNQAAVSVLEHFQKTRNPTFVLNRQMRIVEGLFDLARQIIYPDVPGITYGEMARLSNHPVARRIDAWAGARYGYRPHPDKILPVFLHCKDTICEKSGTSRTNVLQNAAAISFLDALVGSGAVKASDIAVITPYRANRRKLEAVLASHPVLADVAVSSIDAFHGREALVVVLVMCVAECSGPLFVANINRICVSVTRQVDALFIIGDIDTTDMAQLDGKQNKNLDKVQYVDAEDGLEVPVKVKAFGLLLRFFVENNRVVHFPMGHVTHPAEAKPEQMDSAEDDRTGWQETDEMDPVGVIWVDW</sequence>
<dbReference type="PANTHER" id="PTHR43788">
    <property type="entry name" value="DNA2/NAM7 HELICASE FAMILY MEMBER"/>
    <property type="match status" value="1"/>
</dbReference>
<comment type="similarity">
    <text evidence="1">Belongs to the DNA2/NAM7 helicase family.</text>
</comment>
<evidence type="ECO:0000259" key="8">
    <source>
        <dbReference type="Pfam" id="PF13087"/>
    </source>
</evidence>
<dbReference type="InterPro" id="IPR041679">
    <property type="entry name" value="DNA2/NAM7-like_C"/>
</dbReference>
<dbReference type="STRING" id="1081102.A0A162LCA7"/>
<feature type="domain" description="DNA2/NAM7 helicase-like C-terminal" evidence="8">
    <location>
        <begin position="165"/>
        <end position="366"/>
    </location>
</feature>
<evidence type="ECO:0000256" key="6">
    <source>
        <dbReference type="SAM" id="MobiDB-lite"/>
    </source>
</evidence>
<proteinExistence type="inferred from homology"/>
<dbReference type="GO" id="GO:0005524">
    <property type="term" value="F:ATP binding"/>
    <property type="evidence" value="ECO:0007669"/>
    <property type="project" value="UniProtKB-KW"/>
</dbReference>
<reference evidence="9 10" key="1">
    <citation type="journal article" date="2016" name="Genome Biol. Evol.">
        <title>Divergent and convergent evolution of fungal pathogenicity.</title>
        <authorList>
            <person name="Shang Y."/>
            <person name="Xiao G."/>
            <person name="Zheng P."/>
            <person name="Cen K."/>
            <person name="Zhan S."/>
            <person name="Wang C."/>
        </authorList>
    </citation>
    <scope>NUCLEOTIDE SEQUENCE [LARGE SCALE GENOMIC DNA]</scope>
    <source>
        <strain evidence="9 10">RCEF 264</strain>
    </source>
</reference>